<dbReference type="CDD" id="cd08044">
    <property type="entry name" value="TAF5_NTD2"/>
    <property type="match status" value="1"/>
</dbReference>
<evidence type="ECO:0000256" key="3">
    <source>
        <dbReference type="ARBA" id="ARBA00022574"/>
    </source>
</evidence>
<evidence type="ECO:0000313" key="14">
    <source>
        <dbReference type="Proteomes" id="UP001152320"/>
    </source>
</evidence>
<evidence type="ECO:0000256" key="7">
    <source>
        <dbReference type="ARBA" id="ARBA00023242"/>
    </source>
</evidence>
<dbReference type="SMART" id="SM00320">
    <property type="entry name" value="WD40"/>
    <property type="match status" value="6"/>
</dbReference>
<keyword evidence="14" id="KW-1185">Reference proteome</keyword>
<dbReference type="FunFam" id="2.130.10.10:FF:000243">
    <property type="entry name" value="Transcription initiation factor TFIID subunit 5"/>
    <property type="match status" value="1"/>
</dbReference>
<dbReference type="CDD" id="cd00200">
    <property type="entry name" value="WD40"/>
    <property type="match status" value="1"/>
</dbReference>
<dbReference type="PROSITE" id="PS50896">
    <property type="entry name" value="LISH"/>
    <property type="match status" value="1"/>
</dbReference>
<feature type="repeat" description="WD" evidence="9">
    <location>
        <begin position="448"/>
        <end position="489"/>
    </location>
</feature>
<evidence type="ECO:0000256" key="6">
    <source>
        <dbReference type="ARBA" id="ARBA00023163"/>
    </source>
</evidence>
<sequence length="666" mass="74973">MATTMEVEVKKEPEDETSVEPLDKETLSAVLQFLKKNNLKATEELLKKEANLEAGSSNGTSTRSEQDVSSVLSAYQSEGDPSMYETNYKNLKHVIETALDSRKVEQTQLLYPVFVHMYLELVYNGHEGAAVNFFEAFRREQEDYHQDDLVQLSTVTKKEHMRHSELIMNLRSSKYVLRLSRDSYQSLKRQLQEKSNNIVLNILQEHLYIDVFDGMPRSKEQIEAASGGMCGEAKRKANKGKMSFGLLKEPDINLLLDDEEEGGEGEDKPKKKKVKRLDIKKSKPDPNAPAQNRIPLPEMRDVDKLEKILCFRELSKRVHLSPDLLPSVCFYTLLNANQGLISVEISDDSSLLAAGFADSNIRIWTLTPKKLRSIKPADVLQELEKEAEDVMERIMDERSSADCKLLVGHSGPVYSTSFSPDRNLLLSASGDGTVRLWNLYTFSTLVCYKGHNYPVWDVAFSPFGHYFVSCGKDRTARLWTTESHQPIRLFAGHYSDVTCVCFHPNSNYVATGSCDRMIKVWDILNGKCVRIMTGHKSTIQKVLFSPNGHFLTSAGEDSSVMLWGLRHSNLIAELKGHTECVYSLSFCRDGNVLASGGLDNSVRLWDVKKIFAEAESEDFTSAPQVQHNDSSKLSLGCYPTKSTTIHHLHFTRRNLLLAAGAFSSSS</sequence>
<feature type="domain" description="TFIID subunit TAF5 NTD2" evidence="12">
    <location>
        <begin position="78"/>
        <end position="207"/>
    </location>
</feature>
<dbReference type="AlphaFoldDB" id="A0A9Q0YE24"/>
<dbReference type="InterPro" id="IPR020472">
    <property type="entry name" value="WD40_PAC1"/>
</dbReference>
<dbReference type="InterPro" id="IPR007582">
    <property type="entry name" value="TFIID_NTD2"/>
</dbReference>
<organism evidence="13 14">
    <name type="scientific">Holothuria leucospilota</name>
    <name type="common">Black long sea cucumber</name>
    <name type="synonym">Mertensiothuria leucospilota</name>
    <dbReference type="NCBI Taxonomy" id="206669"/>
    <lineage>
        <taxon>Eukaryota</taxon>
        <taxon>Metazoa</taxon>
        <taxon>Echinodermata</taxon>
        <taxon>Eleutherozoa</taxon>
        <taxon>Echinozoa</taxon>
        <taxon>Holothuroidea</taxon>
        <taxon>Aspidochirotacea</taxon>
        <taxon>Aspidochirotida</taxon>
        <taxon>Holothuriidae</taxon>
        <taxon>Holothuria</taxon>
    </lineage>
</organism>
<keyword evidence="6" id="KW-0804">Transcription</keyword>
<dbReference type="GO" id="GO:0005669">
    <property type="term" value="C:transcription factor TFIID complex"/>
    <property type="evidence" value="ECO:0007669"/>
    <property type="project" value="TreeGrafter"/>
</dbReference>
<dbReference type="SUPFAM" id="SSF160897">
    <property type="entry name" value="Taf5 N-terminal domain-like"/>
    <property type="match status" value="1"/>
</dbReference>
<evidence type="ECO:0000256" key="2">
    <source>
        <dbReference type="ARBA" id="ARBA00009435"/>
    </source>
</evidence>
<dbReference type="SUPFAM" id="SSF50978">
    <property type="entry name" value="WD40 repeat-like"/>
    <property type="match status" value="1"/>
</dbReference>
<reference evidence="13" key="1">
    <citation type="submission" date="2021-10" db="EMBL/GenBank/DDBJ databases">
        <title>Tropical sea cucumber genome reveals ecological adaptation and Cuvierian tubules defense mechanism.</title>
        <authorList>
            <person name="Chen T."/>
        </authorList>
    </citation>
    <scope>NUCLEOTIDE SEQUENCE</scope>
    <source>
        <strain evidence="13">Nanhai2018</strain>
        <tissue evidence="13">Muscle</tissue>
    </source>
</reference>
<accession>A0A9Q0YE24</accession>
<dbReference type="Pfam" id="PF04494">
    <property type="entry name" value="TFIID_NTD2"/>
    <property type="match status" value="1"/>
</dbReference>
<dbReference type="PROSITE" id="PS50082">
    <property type="entry name" value="WD_REPEATS_2"/>
    <property type="match status" value="6"/>
</dbReference>
<dbReference type="OrthoDB" id="10266330at2759"/>
<dbReference type="Proteomes" id="UP001152320">
    <property type="component" value="Chromosome 23"/>
</dbReference>
<comment type="similarity">
    <text evidence="2">Belongs to the WD repeat TAF5 family.</text>
</comment>
<evidence type="ECO:0000256" key="1">
    <source>
        <dbReference type="ARBA" id="ARBA00004123"/>
    </source>
</evidence>
<dbReference type="PANTHER" id="PTHR19879">
    <property type="entry name" value="TRANSCRIPTION INITIATION FACTOR TFIID"/>
    <property type="match status" value="1"/>
</dbReference>
<feature type="region of interest" description="Disordered" evidence="11">
    <location>
        <begin position="257"/>
        <end position="295"/>
    </location>
</feature>
<dbReference type="InterPro" id="IPR019775">
    <property type="entry name" value="WD40_repeat_CS"/>
</dbReference>
<feature type="repeat" description="WD" evidence="9">
    <location>
        <begin position="532"/>
        <end position="573"/>
    </location>
</feature>
<dbReference type="GO" id="GO:0016251">
    <property type="term" value="F:RNA polymerase II general transcription initiation factor activity"/>
    <property type="evidence" value="ECO:0007669"/>
    <property type="project" value="TreeGrafter"/>
</dbReference>
<proteinExistence type="inferred from homology"/>
<dbReference type="PANTHER" id="PTHR19879:SF1">
    <property type="entry name" value="CANNONBALL-RELATED"/>
    <property type="match status" value="1"/>
</dbReference>
<evidence type="ECO:0000256" key="9">
    <source>
        <dbReference type="PROSITE-ProRule" id="PRU00221"/>
    </source>
</evidence>
<keyword evidence="4" id="KW-0677">Repeat</keyword>
<keyword evidence="3 9" id="KW-0853">WD repeat</keyword>
<evidence type="ECO:0000259" key="12">
    <source>
        <dbReference type="Pfam" id="PF04494"/>
    </source>
</evidence>
<dbReference type="InterPro" id="IPR006594">
    <property type="entry name" value="LisH"/>
</dbReference>
<evidence type="ECO:0000313" key="13">
    <source>
        <dbReference type="EMBL" id="KAJ8019650.1"/>
    </source>
</evidence>
<dbReference type="InterPro" id="IPR015943">
    <property type="entry name" value="WD40/YVTN_repeat-like_dom_sf"/>
</dbReference>
<evidence type="ECO:0000256" key="11">
    <source>
        <dbReference type="SAM" id="MobiDB-lite"/>
    </source>
</evidence>
<evidence type="ECO:0000256" key="8">
    <source>
        <dbReference type="ARBA" id="ARBA00044130"/>
    </source>
</evidence>
<protein>
    <recommendedName>
        <fullName evidence="8">Transcription initiation factor TFIID subunit 5</fullName>
    </recommendedName>
</protein>
<dbReference type="EMBL" id="JAIZAY010000023">
    <property type="protein sequence ID" value="KAJ8019650.1"/>
    <property type="molecule type" value="Genomic_DNA"/>
</dbReference>
<dbReference type="Gene3D" id="1.25.40.500">
    <property type="entry name" value="TFIID subunit TAF5, NTD2 domain"/>
    <property type="match status" value="1"/>
</dbReference>
<dbReference type="PROSITE" id="PS50294">
    <property type="entry name" value="WD_REPEATS_REGION"/>
    <property type="match status" value="5"/>
</dbReference>
<feature type="compositionally biased region" description="Polar residues" evidence="11">
    <location>
        <begin position="55"/>
        <end position="72"/>
    </location>
</feature>
<comment type="subcellular location">
    <subcellularLocation>
        <location evidence="1">Nucleus</location>
    </subcellularLocation>
</comment>
<dbReference type="Gene3D" id="2.130.10.10">
    <property type="entry name" value="YVTN repeat-like/Quinoprotein amine dehydrogenase"/>
    <property type="match status" value="2"/>
</dbReference>
<feature type="repeat" description="WD" evidence="9">
    <location>
        <begin position="333"/>
        <end position="374"/>
    </location>
</feature>
<feature type="repeat" description="WD" evidence="9">
    <location>
        <begin position="490"/>
        <end position="531"/>
    </location>
</feature>
<dbReference type="PRINTS" id="PR00320">
    <property type="entry name" value="GPROTEINBRPT"/>
</dbReference>
<gene>
    <name evidence="13" type="ORF">HOLleu_41316</name>
</gene>
<keyword evidence="10" id="KW-0175">Coiled coil</keyword>
<keyword evidence="7" id="KW-0539">Nucleus</keyword>
<feature type="repeat" description="WD" evidence="9">
    <location>
        <begin position="406"/>
        <end position="439"/>
    </location>
</feature>
<dbReference type="GO" id="GO:0006367">
    <property type="term" value="P:transcription initiation at RNA polymerase II promoter"/>
    <property type="evidence" value="ECO:0007669"/>
    <property type="project" value="TreeGrafter"/>
</dbReference>
<keyword evidence="5" id="KW-0805">Transcription regulation</keyword>
<comment type="caution">
    <text evidence="13">The sequence shown here is derived from an EMBL/GenBank/DDBJ whole genome shotgun (WGS) entry which is preliminary data.</text>
</comment>
<evidence type="ECO:0000256" key="4">
    <source>
        <dbReference type="ARBA" id="ARBA00022737"/>
    </source>
</evidence>
<dbReference type="InterPro" id="IPR001680">
    <property type="entry name" value="WD40_rpt"/>
</dbReference>
<feature type="region of interest" description="Disordered" evidence="11">
    <location>
        <begin position="1"/>
        <end position="22"/>
    </location>
</feature>
<evidence type="ECO:0000256" key="10">
    <source>
        <dbReference type="SAM" id="Coils"/>
    </source>
</evidence>
<dbReference type="Pfam" id="PF00400">
    <property type="entry name" value="WD40"/>
    <property type="match status" value="6"/>
</dbReference>
<feature type="repeat" description="WD" evidence="9">
    <location>
        <begin position="574"/>
        <end position="608"/>
    </location>
</feature>
<dbReference type="InterPro" id="IPR036322">
    <property type="entry name" value="WD40_repeat_dom_sf"/>
</dbReference>
<dbReference type="PROSITE" id="PS00678">
    <property type="entry name" value="WD_REPEATS_1"/>
    <property type="match status" value="3"/>
</dbReference>
<dbReference type="InterPro" id="IPR037264">
    <property type="entry name" value="TFIID_NTD2_sf"/>
</dbReference>
<name>A0A9Q0YE24_HOLLE</name>
<feature type="region of interest" description="Disordered" evidence="11">
    <location>
        <begin position="52"/>
        <end position="72"/>
    </location>
</feature>
<feature type="coiled-coil region" evidence="10">
    <location>
        <begin position="24"/>
        <end position="51"/>
    </location>
</feature>
<evidence type="ECO:0000256" key="5">
    <source>
        <dbReference type="ARBA" id="ARBA00023015"/>
    </source>
</evidence>